<dbReference type="InterPro" id="IPR006016">
    <property type="entry name" value="UspA"/>
</dbReference>
<feature type="transmembrane region" description="Helical" evidence="7">
    <location>
        <begin position="396"/>
        <end position="417"/>
    </location>
</feature>
<feature type="domain" description="UspA" evidence="8">
    <location>
        <begin position="482"/>
        <end position="615"/>
    </location>
</feature>
<evidence type="ECO:0000259" key="8">
    <source>
        <dbReference type="Pfam" id="PF00582"/>
    </source>
</evidence>
<dbReference type="PANTHER" id="PTHR42770">
    <property type="entry name" value="AMINO ACID TRANSPORTER-RELATED"/>
    <property type="match status" value="1"/>
</dbReference>
<organism evidence="9 10">
    <name type="scientific">Halorubrum rubrum</name>
    <dbReference type="NCBI Taxonomy" id="1126240"/>
    <lineage>
        <taxon>Archaea</taxon>
        <taxon>Methanobacteriati</taxon>
        <taxon>Methanobacteriota</taxon>
        <taxon>Stenosarchaea group</taxon>
        <taxon>Halobacteria</taxon>
        <taxon>Halobacteriales</taxon>
        <taxon>Haloferacaceae</taxon>
        <taxon>Halorubrum</taxon>
    </lineage>
</organism>
<evidence type="ECO:0000313" key="10">
    <source>
        <dbReference type="Proteomes" id="UP001596118"/>
    </source>
</evidence>
<evidence type="ECO:0000256" key="7">
    <source>
        <dbReference type="SAM" id="Phobius"/>
    </source>
</evidence>
<feature type="transmembrane region" description="Helical" evidence="7">
    <location>
        <begin position="342"/>
        <end position="359"/>
    </location>
</feature>
<dbReference type="RefSeq" id="WP_256411567.1">
    <property type="nucleotide sequence ID" value="NZ_JANHDM010000005.1"/>
</dbReference>
<proteinExistence type="predicted"/>
<evidence type="ECO:0000256" key="3">
    <source>
        <dbReference type="ARBA" id="ARBA00022692"/>
    </source>
</evidence>
<keyword evidence="2" id="KW-1003">Cell membrane</keyword>
<dbReference type="CDD" id="cd00293">
    <property type="entry name" value="USP-like"/>
    <property type="match status" value="2"/>
</dbReference>
<dbReference type="InterPro" id="IPR050367">
    <property type="entry name" value="APC_superfamily"/>
</dbReference>
<dbReference type="PANTHER" id="PTHR42770:SF11">
    <property type="entry name" value="INNER MEMBRANE TRANSPORT PROTEIN YBAT"/>
    <property type="match status" value="1"/>
</dbReference>
<feature type="transmembrane region" description="Helical" evidence="7">
    <location>
        <begin position="275"/>
        <end position="300"/>
    </location>
</feature>
<feature type="transmembrane region" description="Helical" evidence="7">
    <location>
        <begin position="231"/>
        <end position="255"/>
    </location>
</feature>
<evidence type="ECO:0000256" key="6">
    <source>
        <dbReference type="SAM" id="MobiDB-lite"/>
    </source>
</evidence>
<comment type="caution">
    <text evidence="9">The sequence shown here is derived from an EMBL/GenBank/DDBJ whole genome shotgun (WGS) entry which is preliminary data.</text>
</comment>
<feature type="transmembrane region" description="Helical" evidence="7">
    <location>
        <begin position="43"/>
        <end position="62"/>
    </location>
</feature>
<feature type="transmembrane region" description="Helical" evidence="7">
    <location>
        <begin position="157"/>
        <end position="179"/>
    </location>
</feature>
<feature type="transmembrane region" description="Helical" evidence="7">
    <location>
        <begin position="83"/>
        <end position="108"/>
    </location>
</feature>
<evidence type="ECO:0000256" key="1">
    <source>
        <dbReference type="ARBA" id="ARBA00004651"/>
    </source>
</evidence>
<dbReference type="Pfam" id="PF00582">
    <property type="entry name" value="Usp"/>
    <property type="match status" value="2"/>
</dbReference>
<dbReference type="Proteomes" id="UP001596118">
    <property type="component" value="Unassembled WGS sequence"/>
</dbReference>
<dbReference type="GO" id="GO:0005886">
    <property type="term" value="C:plasma membrane"/>
    <property type="evidence" value="ECO:0007669"/>
    <property type="project" value="UniProtKB-SubCell"/>
</dbReference>
<accession>A0ABD5R2N8</accession>
<keyword evidence="10" id="KW-1185">Reference proteome</keyword>
<feature type="transmembrane region" description="Helical" evidence="7">
    <location>
        <begin position="128"/>
        <end position="150"/>
    </location>
</feature>
<dbReference type="SUPFAM" id="SSF52402">
    <property type="entry name" value="Adenine nucleotide alpha hydrolases-like"/>
    <property type="match status" value="2"/>
</dbReference>
<dbReference type="InterPro" id="IPR002293">
    <property type="entry name" value="AA/rel_permease1"/>
</dbReference>
<feature type="region of interest" description="Disordered" evidence="6">
    <location>
        <begin position="750"/>
        <end position="790"/>
    </location>
</feature>
<evidence type="ECO:0000256" key="4">
    <source>
        <dbReference type="ARBA" id="ARBA00022989"/>
    </source>
</evidence>
<feature type="transmembrane region" description="Helical" evidence="7">
    <location>
        <begin position="199"/>
        <end position="219"/>
    </location>
</feature>
<feature type="transmembrane region" description="Helical" evidence="7">
    <location>
        <begin position="423"/>
        <end position="441"/>
    </location>
</feature>
<name>A0ABD5R2N8_9EURY</name>
<comment type="subcellular location">
    <subcellularLocation>
        <location evidence="1">Cell membrane</location>
        <topology evidence="1">Multi-pass membrane protein</topology>
    </subcellularLocation>
</comment>
<reference evidence="9 10" key="1">
    <citation type="journal article" date="2019" name="Int. J. Syst. Evol. Microbiol.">
        <title>The Global Catalogue of Microorganisms (GCM) 10K type strain sequencing project: providing services to taxonomists for standard genome sequencing and annotation.</title>
        <authorList>
            <consortium name="The Broad Institute Genomics Platform"/>
            <consortium name="The Broad Institute Genome Sequencing Center for Infectious Disease"/>
            <person name="Wu L."/>
            <person name="Ma J."/>
        </authorList>
    </citation>
    <scope>NUCLEOTIDE SEQUENCE [LARGE SCALE GENOMIC DNA]</scope>
    <source>
        <strain evidence="9 10">CGMCC 1.12124</strain>
    </source>
</reference>
<gene>
    <name evidence="9" type="ORF">ACFPM1_10115</name>
</gene>
<keyword evidence="5 7" id="KW-0472">Membrane</keyword>
<dbReference type="Gene3D" id="3.40.50.12370">
    <property type="match status" value="1"/>
</dbReference>
<dbReference type="Gene3D" id="1.20.1740.10">
    <property type="entry name" value="Amino acid/polyamine transporter I"/>
    <property type="match status" value="1"/>
</dbReference>
<keyword evidence="4 7" id="KW-1133">Transmembrane helix</keyword>
<keyword evidence="3 7" id="KW-0812">Transmembrane</keyword>
<dbReference type="AlphaFoldDB" id="A0ABD5R2N8"/>
<feature type="domain" description="UspA" evidence="8">
    <location>
        <begin position="674"/>
        <end position="735"/>
    </location>
</feature>
<protein>
    <submittedName>
        <fullName evidence="9">Amino acid permease</fullName>
    </submittedName>
</protein>
<evidence type="ECO:0000256" key="5">
    <source>
        <dbReference type="ARBA" id="ARBA00023136"/>
    </source>
</evidence>
<sequence>MSGDEELAKDLGPLAALTIGIGTMIGAGIFVLPGTAVARAGPLAAATFVLGGVIALFTALSASELGTAMPKSGGAYFYVNRALGPMFGSIAGWANWLGLAFASAFYMYGLGEYVNALVGIGPVGLGPVTLEAAQVIGLAGALLFIAVNYFGAKETGGLQIVIVLSLLGILAVFTVVGLLNADMESLRPIAPPGTPAEVLPVTGIIFVSYLGFVQITSVAEEIKNPGRNLPLAVLGSVVIVTVVYALFLVVLLAAVPTDLVANNETAVVDAARLLFGNYAVFGYSLGGVGAAMLLVGGLLATASSANASILSSSRINFAMGREKIVTPKLNEIHERFGTPYKSIALTGALILVFLVAGSVESLSTMGSVLHLVVYGLLNIALIVMRESGVEGYDPDFEVPLYPIVPIVGAVSSFALIVYIEPQIILLSFGLVAFATLWYLVYARERVESRGVLGSWVLDRSEELPKPAVSAATSLQPSGGNYRVMVPIANPRTEEHLITLASALAKRHDGTVVAVNIANVPDQTSLEAARERGAHDAAHDLLDRAKEDAETFGVDVETHVVLSHRVFEEVFDAARTYGADLTVMGWGEDSHGAPGRAESAIDELAHSLPCDFLVFRDRGLDASRILVPTAGGPDSELSAAVARTLQVEFGSEVTLLHVADDRAEGEAFLESWAADNGLEDAELRVESGDVESRIAEAARDATLLVIGATEKGLLSRLVRGSLVLDVLYDVECSVLLAEKRHDRGLLDRLFGSGSRDRDDSYAEVGVETEPATPAVEDGEGGDAGNGENDAR</sequence>
<feature type="transmembrane region" description="Helical" evidence="7">
    <location>
        <begin position="365"/>
        <end position="384"/>
    </location>
</feature>
<feature type="transmembrane region" description="Helical" evidence="7">
    <location>
        <begin position="12"/>
        <end position="31"/>
    </location>
</feature>
<evidence type="ECO:0000313" key="9">
    <source>
        <dbReference type="EMBL" id="MFC5279107.1"/>
    </source>
</evidence>
<dbReference type="EMBL" id="JBHSKY010000008">
    <property type="protein sequence ID" value="MFC5279107.1"/>
    <property type="molecule type" value="Genomic_DNA"/>
</dbReference>
<evidence type="ECO:0000256" key="2">
    <source>
        <dbReference type="ARBA" id="ARBA00022475"/>
    </source>
</evidence>
<dbReference type="Pfam" id="PF13520">
    <property type="entry name" value="AA_permease_2"/>
    <property type="match status" value="1"/>
</dbReference>